<keyword evidence="3" id="KW-0813">Transport</keyword>
<feature type="transmembrane region" description="Helical" evidence="8">
    <location>
        <begin position="255"/>
        <end position="274"/>
    </location>
</feature>
<comment type="subcellular location">
    <subcellularLocation>
        <location evidence="1">Membrane</location>
        <topology evidence="1">Multi-pass membrane protein</topology>
    </subcellularLocation>
</comment>
<dbReference type="PANTHER" id="PTHR45820">
    <property type="entry name" value="FI23527P1"/>
    <property type="match status" value="1"/>
</dbReference>
<evidence type="ECO:0000259" key="10">
    <source>
        <dbReference type="Pfam" id="PF16916"/>
    </source>
</evidence>
<dbReference type="Proteomes" id="UP000695000">
    <property type="component" value="Unplaced"/>
</dbReference>
<sequence>MTRAVSSGSKNMPAKKCWGNDEPIQLYVVLTLTIIYFICELVLSHVTHALALLMDSYHMLCNIMALAGCIITIKHGKNKNSTECKEPSSTTSSVGDLPAMEVNCQDSKKQIDRTKSSAQKEKKLKNTFGWARSDVIAMLICCVFLASLSFSILVEALQTLFHIDHQHEVHHPIIMICFGALGLLLNGICYLLIGGYTFHQGSFLFVTESGDVILNRVVTNESVSRGERRLSRTKNMPVPVGVNPPTRQRQGFLEMVRDIIGCIFVIITGLATYFSEQSVAKYVDPLLSITSAVVLMWLSYPYMKESCLILLQTIPDTINIDSMKTQLIQHFPDIVNVHDLHIWQLTASKVISTAHIIFQNPKVYAKIMDDVKEFFLDHGITQVTIQPEFYTKCSSVESLNSVNKHPLCLVKCQDEACVNQHCCPTPNLQMISSKSREDLIAEVEVVCEPTTVEENQAV</sequence>
<evidence type="ECO:0000256" key="3">
    <source>
        <dbReference type="ARBA" id="ARBA00022448"/>
    </source>
</evidence>
<keyword evidence="6 8" id="KW-1133">Transmembrane helix</keyword>
<dbReference type="InterPro" id="IPR036837">
    <property type="entry name" value="Cation_efflux_CTD_sf"/>
</dbReference>
<dbReference type="Pfam" id="PF16916">
    <property type="entry name" value="ZT_dimer"/>
    <property type="match status" value="1"/>
</dbReference>
<comment type="similarity">
    <text evidence="2">Belongs to the cation diffusion facilitator (CDF) transporter (TC 2.A.4) family. SLC30A subfamily.</text>
</comment>
<feature type="transmembrane region" description="Helical" evidence="8">
    <location>
        <begin position="56"/>
        <end position="73"/>
    </location>
</feature>
<evidence type="ECO:0000256" key="6">
    <source>
        <dbReference type="ARBA" id="ARBA00022989"/>
    </source>
</evidence>
<dbReference type="Gene3D" id="1.20.1510.10">
    <property type="entry name" value="Cation efflux protein transmembrane domain"/>
    <property type="match status" value="2"/>
</dbReference>
<feature type="transmembrane region" description="Helical" evidence="8">
    <location>
        <begin position="135"/>
        <end position="153"/>
    </location>
</feature>
<evidence type="ECO:0000256" key="7">
    <source>
        <dbReference type="ARBA" id="ARBA00023136"/>
    </source>
</evidence>
<keyword evidence="11" id="KW-1185">Reference proteome</keyword>
<evidence type="ECO:0000256" key="5">
    <source>
        <dbReference type="ARBA" id="ARBA00022833"/>
    </source>
</evidence>
<feature type="domain" description="Cation efflux protein transmembrane" evidence="9">
    <location>
        <begin position="27"/>
        <end position="81"/>
    </location>
</feature>
<evidence type="ECO:0000313" key="12">
    <source>
        <dbReference type="RefSeq" id="XP_017781073.1"/>
    </source>
</evidence>
<dbReference type="SUPFAM" id="SSF161111">
    <property type="entry name" value="Cation efflux protein transmembrane domain-like"/>
    <property type="match status" value="2"/>
</dbReference>
<dbReference type="InterPro" id="IPR002524">
    <property type="entry name" value="Cation_efflux"/>
</dbReference>
<dbReference type="InterPro" id="IPR027470">
    <property type="entry name" value="Cation_efflux_CTD"/>
</dbReference>
<evidence type="ECO:0000256" key="1">
    <source>
        <dbReference type="ARBA" id="ARBA00004141"/>
    </source>
</evidence>
<dbReference type="RefSeq" id="XP_017781073.1">
    <property type="nucleotide sequence ID" value="XM_017925584.1"/>
</dbReference>
<feature type="domain" description="Cation efflux protein transmembrane" evidence="9">
    <location>
        <begin position="118"/>
        <end position="311"/>
    </location>
</feature>
<dbReference type="PANTHER" id="PTHR45820:SF9">
    <property type="entry name" value="FI23527P1"/>
    <property type="match status" value="1"/>
</dbReference>
<feature type="domain" description="Cation efflux protein cytoplasmic" evidence="10">
    <location>
        <begin position="318"/>
        <end position="388"/>
    </location>
</feature>
<evidence type="ECO:0000256" key="2">
    <source>
        <dbReference type="ARBA" id="ARBA00008873"/>
    </source>
</evidence>
<accession>A0ABM1N2M3</accession>
<dbReference type="Pfam" id="PF01545">
    <property type="entry name" value="Cation_efflux"/>
    <property type="match status" value="2"/>
</dbReference>
<keyword evidence="4 8" id="KW-0812">Transmembrane</keyword>
<keyword evidence="5" id="KW-0862">Zinc</keyword>
<reference evidence="12" key="1">
    <citation type="submission" date="2025-08" db="UniProtKB">
        <authorList>
            <consortium name="RefSeq"/>
        </authorList>
    </citation>
    <scope>IDENTIFICATION</scope>
    <source>
        <tissue evidence="12">Whole Larva</tissue>
    </source>
</reference>
<evidence type="ECO:0000256" key="8">
    <source>
        <dbReference type="SAM" id="Phobius"/>
    </source>
</evidence>
<evidence type="ECO:0000313" key="11">
    <source>
        <dbReference type="Proteomes" id="UP000695000"/>
    </source>
</evidence>
<dbReference type="NCBIfam" id="TIGR01297">
    <property type="entry name" value="CDF"/>
    <property type="match status" value="1"/>
</dbReference>
<dbReference type="InterPro" id="IPR027469">
    <property type="entry name" value="Cation_efflux_TMD_sf"/>
</dbReference>
<protein>
    <submittedName>
        <fullName evidence="12">Zinc transporter 1 isoform X1</fullName>
    </submittedName>
</protein>
<feature type="transmembrane region" description="Helical" evidence="8">
    <location>
        <begin position="24"/>
        <end position="44"/>
    </location>
</feature>
<evidence type="ECO:0000256" key="4">
    <source>
        <dbReference type="ARBA" id="ARBA00022692"/>
    </source>
</evidence>
<keyword evidence="7 8" id="KW-0472">Membrane</keyword>
<evidence type="ECO:0000259" key="9">
    <source>
        <dbReference type="Pfam" id="PF01545"/>
    </source>
</evidence>
<feature type="transmembrane region" description="Helical" evidence="8">
    <location>
        <begin position="173"/>
        <end position="193"/>
    </location>
</feature>
<dbReference type="SUPFAM" id="SSF160240">
    <property type="entry name" value="Cation efflux protein cytoplasmic domain-like"/>
    <property type="match status" value="1"/>
</dbReference>
<proteinExistence type="inferred from homology"/>
<dbReference type="GeneID" id="108565906"/>
<dbReference type="InterPro" id="IPR058533">
    <property type="entry name" value="Cation_efflux_TM"/>
</dbReference>
<feature type="transmembrane region" description="Helical" evidence="8">
    <location>
        <begin position="286"/>
        <end position="303"/>
    </location>
</feature>
<name>A0ABM1N2M3_NICVS</name>
<organism evidence="11 12">
    <name type="scientific">Nicrophorus vespilloides</name>
    <name type="common">Boreal carrion beetle</name>
    <dbReference type="NCBI Taxonomy" id="110193"/>
    <lineage>
        <taxon>Eukaryota</taxon>
        <taxon>Metazoa</taxon>
        <taxon>Ecdysozoa</taxon>
        <taxon>Arthropoda</taxon>
        <taxon>Hexapoda</taxon>
        <taxon>Insecta</taxon>
        <taxon>Pterygota</taxon>
        <taxon>Neoptera</taxon>
        <taxon>Endopterygota</taxon>
        <taxon>Coleoptera</taxon>
        <taxon>Polyphaga</taxon>
        <taxon>Staphyliniformia</taxon>
        <taxon>Silphidae</taxon>
        <taxon>Nicrophorinae</taxon>
        <taxon>Nicrophorus</taxon>
    </lineage>
</organism>
<gene>
    <name evidence="12" type="primary">LOC108565906</name>
</gene>